<dbReference type="InterPro" id="IPR006204">
    <property type="entry name" value="GHMP_kinase_N_dom"/>
</dbReference>
<dbReference type="Proteomes" id="UP001334084">
    <property type="component" value="Chromosome 3"/>
</dbReference>
<keyword evidence="6" id="KW-0067">ATP-binding</keyword>
<dbReference type="InterPro" id="IPR014721">
    <property type="entry name" value="Ribsml_uS5_D2-typ_fold_subgr"/>
</dbReference>
<keyword evidence="7" id="KW-0460">Magnesium</keyword>
<keyword evidence="8" id="KW-0443">Lipid metabolism</keyword>
<dbReference type="InterPro" id="IPR020568">
    <property type="entry name" value="Ribosomal_Su5_D2-typ_SF"/>
</dbReference>
<organism evidence="12 13">
    <name type="scientific">Vairimorpha necatrix</name>
    <dbReference type="NCBI Taxonomy" id="6039"/>
    <lineage>
        <taxon>Eukaryota</taxon>
        <taxon>Fungi</taxon>
        <taxon>Fungi incertae sedis</taxon>
        <taxon>Microsporidia</taxon>
        <taxon>Nosematidae</taxon>
        <taxon>Vairimorpha</taxon>
    </lineage>
</organism>
<name>A0AAX4JAM8_9MICR</name>
<dbReference type="PANTHER" id="PTHR43290:SF2">
    <property type="entry name" value="MEVALONATE KINASE"/>
    <property type="match status" value="1"/>
</dbReference>
<evidence type="ECO:0000256" key="3">
    <source>
        <dbReference type="ARBA" id="ARBA00022679"/>
    </source>
</evidence>
<dbReference type="Gene3D" id="3.30.230.10">
    <property type="match status" value="1"/>
</dbReference>
<keyword evidence="13" id="KW-1185">Reference proteome</keyword>
<evidence type="ECO:0000313" key="13">
    <source>
        <dbReference type="Proteomes" id="UP001334084"/>
    </source>
</evidence>
<evidence type="ECO:0000259" key="11">
    <source>
        <dbReference type="Pfam" id="PF00288"/>
    </source>
</evidence>
<keyword evidence="5 12" id="KW-0418">Kinase</keyword>
<evidence type="ECO:0000256" key="10">
    <source>
        <dbReference type="SAM" id="Coils"/>
    </source>
</evidence>
<evidence type="ECO:0000256" key="7">
    <source>
        <dbReference type="ARBA" id="ARBA00022842"/>
    </source>
</evidence>
<accession>A0AAX4JAM8</accession>
<dbReference type="RefSeq" id="XP_065329155.1">
    <property type="nucleotide sequence ID" value="XM_065473083.1"/>
</dbReference>
<dbReference type="GO" id="GO:0019287">
    <property type="term" value="P:isopentenyl diphosphate biosynthetic process, mevalonate pathway"/>
    <property type="evidence" value="ECO:0007669"/>
    <property type="project" value="TreeGrafter"/>
</dbReference>
<keyword evidence="3" id="KW-0808">Transferase</keyword>
<dbReference type="Gene3D" id="3.30.70.890">
    <property type="entry name" value="GHMP kinase, C-terminal domain"/>
    <property type="match status" value="1"/>
</dbReference>
<proteinExistence type="predicted"/>
<protein>
    <submittedName>
        <fullName evidence="12">Mevalonate kinase (MVK)</fullName>
    </submittedName>
</protein>
<evidence type="ECO:0000256" key="9">
    <source>
        <dbReference type="ARBA" id="ARBA00029438"/>
    </source>
</evidence>
<evidence type="ECO:0000256" key="8">
    <source>
        <dbReference type="ARBA" id="ARBA00023098"/>
    </source>
</evidence>
<dbReference type="GO" id="GO:0004496">
    <property type="term" value="F:mevalonate kinase activity"/>
    <property type="evidence" value="ECO:0007669"/>
    <property type="project" value="InterPro"/>
</dbReference>
<dbReference type="PANTHER" id="PTHR43290">
    <property type="entry name" value="MEVALONATE KINASE"/>
    <property type="match status" value="1"/>
</dbReference>
<dbReference type="AlphaFoldDB" id="A0AAX4JAM8"/>
<keyword evidence="4" id="KW-0547">Nucleotide-binding</keyword>
<keyword evidence="2" id="KW-0444">Lipid biosynthesis</keyword>
<comment type="pathway">
    <text evidence="9">Isoprenoid biosynthesis; isopentenyl diphosphate biosynthesis via mevalonate pathway; isopentenyl diphosphate from (R)-mevalonate: step 1/3.</text>
</comment>
<feature type="coiled-coil region" evidence="10">
    <location>
        <begin position="184"/>
        <end position="215"/>
    </location>
</feature>
<evidence type="ECO:0000256" key="2">
    <source>
        <dbReference type="ARBA" id="ARBA00022516"/>
    </source>
</evidence>
<dbReference type="InterPro" id="IPR036554">
    <property type="entry name" value="GHMP_kinase_C_sf"/>
</dbReference>
<dbReference type="InterPro" id="IPR006205">
    <property type="entry name" value="Mev_gal_kin"/>
</dbReference>
<dbReference type="SUPFAM" id="SSF54211">
    <property type="entry name" value="Ribosomal protein S5 domain 2-like"/>
    <property type="match status" value="1"/>
</dbReference>
<dbReference type="SUPFAM" id="SSF55060">
    <property type="entry name" value="GHMP Kinase, C-terminal domain"/>
    <property type="match status" value="1"/>
</dbReference>
<feature type="domain" description="GHMP kinase N-terminal" evidence="11">
    <location>
        <begin position="78"/>
        <end position="150"/>
    </location>
</feature>
<reference evidence="12" key="1">
    <citation type="journal article" date="2024" name="BMC Genomics">
        <title>Functional annotation of a divergent genome using sequence and structure-based similarity.</title>
        <authorList>
            <person name="Svedberg D."/>
            <person name="Winiger R.R."/>
            <person name="Berg A."/>
            <person name="Sharma H."/>
            <person name="Tellgren-Roth C."/>
            <person name="Debrunner-Vossbrinck B.A."/>
            <person name="Vossbrinck C.R."/>
            <person name="Barandun J."/>
        </authorList>
    </citation>
    <scope>NUCLEOTIDE SEQUENCE</scope>
    <source>
        <strain evidence="12">Illinois isolate</strain>
    </source>
</reference>
<dbReference type="PRINTS" id="PR00959">
    <property type="entry name" value="MEVGALKINASE"/>
</dbReference>
<evidence type="ECO:0000256" key="5">
    <source>
        <dbReference type="ARBA" id="ARBA00022777"/>
    </source>
</evidence>
<keyword evidence="1" id="KW-0963">Cytoplasm</keyword>
<dbReference type="Pfam" id="PF00288">
    <property type="entry name" value="GHMP_kinases_N"/>
    <property type="match status" value="1"/>
</dbReference>
<evidence type="ECO:0000256" key="6">
    <source>
        <dbReference type="ARBA" id="ARBA00022840"/>
    </source>
</evidence>
<evidence type="ECO:0000313" key="12">
    <source>
        <dbReference type="EMBL" id="WUR03010.1"/>
    </source>
</evidence>
<evidence type="ECO:0000256" key="4">
    <source>
        <dbReference type="ARBA" id="ARBA00022741"/>
    </source>
</evidence>
<keyword evidence="10" id="KW-0175">Coiled coil</keyword>
<evidence type="ECO:0000256" key="1">
    <source>
        <dbReference type="ARBA" id="ARBA00022490"/>
    </source>
</evidence>
<sequence>MINVATSPLKLILFGEHSVLMGGRCISLCINKYCNLYLPEDFVNLPDIKILIKDMTNSKFILSLDDNLKIESKDQKHNAMIKINCHLGCGLGSSAAISTLTSTSLYLKKFSTFLNLSLHSEKIFTQSNLIEDFFHGKSSGVDVATIKHGGMISFKEKEVEKMSTEYINNYKILIFNSKIPKDTKKIIKQVLNNKEKNYEKLKEISEEAYELLKKNFKLVDLYKLIRRAEDVLEDLGIVPEIMKKEVKKLRSLGIESKITGAGNGGHLFTVVEKNISVENWEEILIDEIGFKINSA</sequence>
<dbReference type="GO" id="GO:0005829">
    <property type="term" value="C:cytosol"/>
    <property type="evidence" value="ECO:0007669"/>
    <property type="project" value="TreeGrafter"/>
</dbReference>
<dbReference type="KEGG" id="vnx:VNE69_03222"/>
<dbReference type="GeneID" id="90540818"/>
<gene>
    <name evidence="12" type="ORF">VNE69_03222</name>
</gene>
<dbReference type="EMBL" id="CP142728">
    <property type="protein sequence ID" value="WUR03010.1"/>
    <property type="molecule type" value="Genomic_DNA"/>
</dbReference>
<dbReference type="GO" id="GO:0005524">
    <property type="term" value="F:ATP binding"/>
    <property type="evidence" value="ECO:0007669"/>
    <property type="project" value="UniProtKB-KW"/>
</dbReference>